<gene>
    <name evidence="1" type="ORF">PS870_06412</name>
</gene>
<protein>
    <recommendedName>
        <fullName evidence="3">Glycine zipper 2TM domain-containing protein</fullName>
    </recommendedName>
</protein>
<sequence>MLKKTLAVIALATLVAGCQSTGEQYQADVFDASQVNTKQAAKTVTIISVTPAKIKVSNESNRKAATLVGGLIGAVGGGALGAGHNRDTALIGGVAGGATGALAGSMVNDTTLVPGVLLGYSEAGKIYTSTQVGKPCEFAPGKISLMVQMLSNETRIQPNATCPPPAKA</sequence>
<evidence type="ECO:0000313" key="2">
    <source>
        <dbReference type="Proteomes" id="UP000349468"/>
    </source>
</evidence>
<proteinExistence type="predicted"/>
<dbReference type="RefSeq" id="WP_154914246.1">
    <property type="nucleotide sequence ID" value="NZ_CABVIK010000038.1"/>
</dbReference>
<dbReference type="AlphaFoldDB" id="A0A5E7QRT1"/>
<evidence type="ECO:0000313" key="1">
    <source>
        <dbReference type="EMBL" id="VVP61673.1"/>
    </source>
</evidence>
<dbReference type="EMBL" id="CABVIK010000038">
    <property type="protein sequence ID" value="VVP61673.1"/>
    <property type="molecule type" value="Genomic_DNA"/>
</dbReference>
<dbReference type="Proteomes" id="UP000349468">
    <property type="component" value="Unassembled WGS sequence"/>
</dbReference>
<reference evidence="1 2" key="1">
    <citation type="submission" date="2019-09" db="EMBL/GenBank/DDBJ databases">
        <authorList>
            <person name="Chandra G."/>
            <person name="Truman W A."/>
        </authorList>
    </citation>
    <scope>NUCLEOTIDE SEQUENCE [LARGE SCALE GENOMIC DNA]</scope>
    <source>
        <strain evidence="1">PS870</strain>
    </source>
</reference>
<accession>A0A5E7QRT1</accession>
<dbReference type="PROSITE" id="PS51257">
    <property type="entry name" value="PROKAR_LIPOPROTEIN"/>
    <property type="match status" value="1"/>
</dbReference>
<organism evidence="1 2">
    <name type="scientific">Pseudomonas fluorescens</name>
    <dbReference type="NCBI Taxonomy" id="294"/>
    <lineage>
        <taxon>Bacteria</taxon>
        <taxon>Pseudomonadati</taxon>
        <taxon>Pseudomonadota</taxon>
        <taxon>Gammaproteobacteria</taxon>
        <taxon>Pseudomonadales</taxon>
        <taxon>Pseudomonadaceae</taxon>
        <taxon>Pseudomonas</taxon>
    </lineage>
</organism>
<name>A0A5E7QRT1_PSEFL</name>
<evidence type="ECO:0008006" key="3">
    <source>
        <dbReference type="Google" id="ProtNLM"/>
    </source>
</evidence>